<dbReference type="Proteomes" id="UP000479710">
    <property type="component" value="Unassembled WGS sequence"/>
</dbReference>
<organism evidence="2 3">
    <name type="scientific">Oryza meyeriana var. granulata</name>
    <dbReference type="NCBI Taxonomy" id="110450"/>
    <lineage>
        <taxon>Eukaryota</taxon>
        <taxon>Viridiplantae</taxon>
        <taxon>Streptophyta</taxon>
        <taxon>Embryophyta</taxon>
        <taxon>Tracheophyta</taxon>
        <taxon>Spermatophyta</taxon>
        <taxon>Magnoliopsida</taxon>
        <taxon>Liliopsida</taxon>
        <taxon>Poales</taxon>
        <taxon>Poaceae</taxon>
        <taxon>BOP clade</taxon>
        <taxon>Oryzoideae</taxon>
        <taxon>Oryzeae</taxon>
        <taxon>Oryzinae</taxon>
        <taxon>Oryza</taxon>
        <taxon>Oryza meyeriana</taxon>
    </lineage>
</organism>
<evidence type="ECO:0000313" key="3">
    <source>
        <dbReference type="Proteomes" id="UP000479710"/>
    </source>
</evidence>
<dbReference type="EMBL" id="SPHZ02000005">
    <property type="protein sequence ID" value="KAF0918361.1"/>
    <property type="molecule type" value="Genomic_DNA"/>
</dbReference>
<evidence type="ECO:0008006" key="4">
    <source>
        <dbReference type="Google" id="ProtNLM"/>
    </source>
</evidence>
<keyword evidence="3" id="KW-1185">Reference proteome</keyword>
<name>A0A6G1E0P0_9ORYZ</name>
<proteinExistence type="predicted"/>
<dbReference type="EMBL" id="SPHZ02000005">
    <property type="protein sequence ID" value="KAF0918360.1"/>
    <property type="molecule type" value="Genomic_DNA"/>
</dbReference>
<accession>A0A6G1E0P0</accession>
<protein>
    <recommendedName>
        <fullName evidence="4">Ubiquitin-like domain-containing protein</fullName>
    </recommendedName>
</protein>
<dbReference type="PANTHER" id="PTHR35161">
    <property type="entry name" value="OS02G0303100 PROTEIN"/>
    <property type="match status" value="1"/>
</dbReference>
<dbReference type="PANTHER" id="PTHR35161:SF19">
    <property type="entry name" value="OS02G0113400 PROTEIN"/>
    <property type="match status" value="1"/>
</dbReference>
<evidence type="ECO:0000256" key="1">
    <source>
        <dbReference type="SAM" id="MobiDB-lite"/>
    </source>
</evidence>
<dbReference type="OrthoDB" id="696839at2759"/>
<dbReference type="EMBL" id="SPHZ02000005">
    <property type="protein sequence ID" value="KAF0918359.1"/>
    <property type="molecule type" value="Genomic_DNA"/>
</dbReference>
<evidence type="ECO:0000313" key="2">
    <source>
        <dbReference type="EMBL" id="KAF0918360.1"/>
    </source>
</evidence>
<reference evidence="2 3" key="1">
    <citation type="submission" date="2019-11" db="EMBL/GenBank/DDBJ databases">
        <title>Whole genome sequence of Oryza granulata.</title>
        <authorList>
            <person name="Li W."/>
        </authorList>
    </citation>
    <scope>NUCLEOTIDE SEQUENCE [LARGE SCALE GENOMIC DNA]</scope>
    <source>
        <strain evidence="3">cv. Menghai</strain>
        <tissue evidence="2">Leaf</tissue>
    </source>
</reference>
<gene>
    <name evidence="2" type="ORF">E2562_023524</name>
</gene>
<dbReference type="AlphaFoldDB" id="A0A6G1E0P0"/>
<feature type="region of interest" description="Disordered" evidence="1">
    <location>
        <begin position="1"/>
        <end position="35"/>
    </location>
</feature>
<sequence>MIHSGCGRAGRRRRNGGSKGPYERGGDGEGDGSARARTLRLSSVRRLDTAATDAKAGSTSTLSSGCCDLASPPAKAAVMSAPAWMEEFSDSTLCKKWNTQEEVKEVHVKVNAPAPSSCLLNSSLTINPSKEIGTIPCGEEFCNCEKGLQFTINVFGVTISLQQKDICNTMVGSLVESSCRKIGVNASDSYAVLGRKVLDYNEPLSHYPLTRDSTVEVRYRARAGQQMTFNRKFNVTKDKLFRTVQLGPELRERVNIPQSVKFFSDFASYNLQKVLMHVTGLHLEGWSYNGAFESNDIIFHNGAVTIQNTPMVPFDKDSCARDYAKLSNIFKAKFLQLGYPLYFSHLILYLHKCPDGANSNHEAIVAFVTNHPSIESYFDRMKQLMILDCLLDRHPTHYVDNIVALGRYSWIAKTKKWKIKAIWDVYNHVPRLAPARWKNPLYTDDAKGCLHLANNFLKHGNNKHTEDELDAAFCRHMVDYLPVILERLARLAQRLPDREYIINLLSNRLADTRTGN</sequence>
<comment type="caution">
    <text evidence="2">The sequence shown here is derived from an EMBL/GenBank/DDBJ whole genome shotgun (WGS) entry which is preliminary data.</text>
</comment>